<accession>A0A9P6NLY2</accession>
<reference evidence="4" key="1">
    <citation type="submission" date="2013-11" db="EMBL/GenBank/DDBJ databases">
        <title>Genome sequence of the fusiform rust pathogen reveals effectors for host alternation and coevolution with pine.</title>
        <authorList>
            <consortium name="DOE Joint Genome Institute"/>
            <person name="Smith K."/>
            <person name="Pendleton A."/>
            <person name="Kubisiak T."/>
            <person name="Anderson C."/>
            <person name="Salamov A."/>
            <person name="Aerts A."/>
            <person name="Riley R."/>
            <person name="Clum A."/>
            <person name="Lindquist E."/>
            <person name="Ence D."/>
            <person name="Campbell M."/>
            <person name="Kronenberg Z."/>
            <person name="Feau N."/>
            <person name="Dhillon B."/>
            <person name="Hamelin R."/>
            <person name="Burleigh J."/>
            <person name="Smith J."/>
            <person name="Yandell M."/>
            <person name="Nelson C."/>
            <person name="Grigoriev I."/>
            <person name="Davis J."/>
        </authorList>
    </citation>
    <scope>NUCLEOTIDE SEQUENCE</scope>
    <source>
        <strain evidence="4">G11</strain>
    </source>
</reference>
<evidence type="ECO:0000259" key="3">
    <source>
        <dbReference type="Pfam" id="PF03914"/>
    </source>
</evidence>
<dbReference type="PANTHER" id="PTHR12455">
    <property type="entry name" value="NUCLEOLAR COMPLEX PROTEIN 4"/>
    <property type="match status" value="1"/>
</dbReference>
<dbReference type="GO" id="GO:0042254">
    <property type="term" value="P:ribosome biogenesis"/>
    <property type="evidence" value="ECO:0007669"/>
    <property type="project" value="InterPro"/>
</dbReference>
<comment type="similarity">
    <text evidence="1">Belongs to the CBF/MAK21 family.</text>
</comment>
<evidence type="ECO:0000313" key="4">
    <source>
        <dbReference type="EMBL" id="KAG0146448.1"/>
    </source>
</evidence>
<dbReference type="EMBL" id="MU167261">
    <property type="protein sequence ID" value="KAG0146448.1"/>
    <property type="molecule type" value="Genomic_DNA"/>
</dbReference>
<comment type="caution">
    <text evidence="4">The sequence shown here is derived from an EMBL/GenBank/DDBJ whole genome shotgun (WGS) entry which is preliminary data.</text>
</comment>
<evidence type="ECO:0000313" key="5">
    <source>
        <dbReference type="Proteomes" id="UP000886653"/>
    </source>
</evidence>
<dbReference type="OrthoDB" id="10263185at2759"/>
<proteinExistence type="inferred from homology"/>
<dbReference type="AlphaFoldDB" id="A0A9P6NLY2"/>
<evidence type="ECO:0000256" key="1">
    <source>
        <dbReference type="ARBA" id="ARBA00007797"/>
    </source>
</evidence>
<dbReference type="GO" id="GO:0030692">
    <property type="term" value="C:Noc4p-Nop14p complex"/>
    <property type="evidence" value="ECO:0007669"/>
    <property type="project" value="TreeGrafter"/>
</dbReference>
<dbReference type="Pfam" id="PF03914">
    <property type="entry name" value="CBF"/>
    <property type="match status" value="1"/>
</dbReference>
<dbReference type="GO" id="GO:0032040">
    <property type="term" value="C:small-subunit processome"/>
    <property type="evidence" value="ECO:0007669"/>
    <property type="project" value="TreeGrafter"/>
</dbReference>
<evidence type="ECO:0000256" key="2">
    <source>
        <dbReference type="SAM" id="MobiDB-lite"/>
    </source>
</evidence>
<name>A0A9P6NLY2_9BASI</name>
<protein>
    <recommendedName>
        <fullName evidence="3">CCAAT-binding factor domain-containing protein</fullName>
    </recommendedName>
</protein>
<feature type="region of interest" description="Disordered" evidence="2">
    <location>
        <begin position="320"/>
        <end position="351"/>
    </location>
</feature>
<dbReference type="Proteomes" id="UP000886653">
    <property type="component" value="Unassembled WGS sequence"/>
</dbReference>
<dbReference type="PANTHER" id="PTHR12455:SF0">
    <property type="entry name" value="NUCLEOLAR COMPLEX PROTEIN 4 HOMOLOG"/>
    <property type="match status" value="1"/>
</dbReference>
<organism evidence="4 5">
    <name type="scientific">Cronartium quercuum f. sp. fusiforme G11</name>
    <dbReference type="NCBI Taxonomy" id="708437"/>
    <lineage>
        <taxon>Eukaryota</taxon>
        <taxon>Fungi</taxon>
        <taxon>Dikarya</taxon>
        <taxon>Basidiomycota</taxon>
        <taxon>Pucciniomycotina</taxon>
        <taxon>Pucciniomycetes</taxon>
        <taxon>Pucciniales</taxon>
        <taxon>Coleosporiaceae</taxon>
        <taxon>Cronartium</taxon>
    </lineage>
</organism>
<dbReference type="InterPro" id="IPR005612">
    <property type="entry name" value="CCAAT-binding_factor"/>
</dbReference>
<gene>
    <name evidence="4" type="ORF">CROQUDRAFT_44474</name>
</gene>
<feature type="compositionally biased region" description="Basic and acidic residues" evidence="2">
    <location>
        <begin position="335"/>
        <end position="345"/>
    </location>
</feature>
<dbReference type="InterPro" id="IPR027193">
    <property type="entry name" value="Noc4"/>
</dbReference>
<sequence>MTAPKTLQTKTSTKLEKTKKVKNKSNIITIQQIRQYESDIQLSQFQDLNPISDLNNVLINFNSTNTFDLSTEIVHTTIYALHRIFSTLIRQGRIHDLPVLTSSEESVKVVTEWLKERYEEYVTSLLSLLRVPQGDHGQLALDGLTILMSLVRSESELSNSLRQQHASLTEKNLKLPIGGFDSASFKKLVKALLLNDDGSNNQEINPVRKEVKVEFILRYFNYCDDIRYHFLKDAAHICQAYHPNLINKSTKMTQSTDDLIKSSRQLAINLLHYLEALNSMPTESDELDQFWTGRPPITNLRKRKNKFNRKHSKKLKVINDGSTGIFDDSSSSSSEDEKKNEERKLNNSKQNPLLSLKSHQKVFSDCWISLLRLGLNESEMKRVLNILHDQVIPHMIDPKILMDFLTDCVDIGGTIAILALNGLFTLMSKHNLDYPAFYTRLYALLDRSVLHVRHRPRFFRMLNTFLSSTHLPVNIVASFLKRLSRLSLFAPPGAIITIIPFCYNLIKNHPSCMSMLHRQNASTLVNSTQENDPFDSEEIDPLKSGAVFSSLWELASLRSHYLASIATLSKVFIEAFDKPNYNLEDFLDHTYKTLFETEINRQIRKAPALSLFTNSFKFSSHEEVIEPNDIVSQIWRF</sequence>
<keyword evidence="5" id="KW-1185">Reference proteome</keyword>
<feature type="domain" description="CCAAT-binding factor" evidence="3">
    <location>
        <begin position="416"/>
        <end position="568"/>
    </location>
</feature>